<accession>A0A101JFB1</accession>
<dbReference type="AlphaFoldDB" id="A0A101JFB1"/>
<dbReference type="EMBL" id="LLZH01000310">
    <property type="protein sequence ID" value="KUL25813.1"/>
    <property type="molecule type" value="Genomic_DNA"/>
</dbReference>
<gene>
    <name evidence="1" type="ORF">ADL15_39580</name>
</gene>
<reference evidence="1 2" key="1">
    <citation type="submission" date="2015-10" db="EMBL/GenBank/DDBJ databases">
        <authorList>
            <person name="Gilbert D.G."/>
        </authorList>
    </citation>
    <scope>NUCLEOTIDE SEQUENCE [LARGE SCALE GENOMIC DNA]</scope>
    <source>
        <strain evidence="1 2">NRRL B-16712</strain>
    </source>
</reference>
<name>A0A101JFB1_9ACTN</name>
<proteinExistence type="predicted"/>
<evidence type="ECO:0000313" key="2">
    <source>
        <dbReference type="Proteomes" id="UP000053244"/>
    </source>
</evidence>
<comment type="caution">
    <text evidence="1">The sequence shown here is derived from an EMBL/GenBank/DDBJ whole genome shotgun (WGS) entry which is preliminary data.</text>
</comment>
<protein>
    <submittedName>
        <fullName evidence="1">Uncharacterized protein</fullName>
    </submittedName>
</protein>
<dbReference type="Proteomes" id="UP000053244">
    <property type="component" value="Unassembled WGS sequence"/>
</dbReference>
<organism evidence="1 2">
    <name type="scientific">Actinoplanes awajinensis subsp. mycoplanecinus</name>
    <dbReference type="NCBI Taxonomy" id="135947"/>
    <lineage>
        <taxon>Bacteria</taxon>
        <taxon>Bacillati</taxon>
        <taxon>Actinomycetota</taxon>
        <taxon>Actinomycetes</taxon>
        <taxon>Micromonosporales</taxon>
        <taxon>Micromonosporaceae</taxon>
        <taxon>Actinoplanes</taxon>
    </lineage>
</organism>
<evidence type="ECO:0000313" key="1">
    <source>
        <dbReference type="EMBL" id="KUL25813.1"/>
    </source>
</evidence>
<sequence>MPVVLREVPMSATSWPSSPLQAAQRAFALLLTPPTAFTYDTSDLEALACGPIPLDRLRGLLLCARTTPQDRDIVWRDLVMRARRDGPGWVIAAAGVAMPGLRRAARRLATGWPGDIHDLDAELLTGFVAALRTVDVDSPRICGRLIEAGVRAARKVRDASAEQVARIAGIPGPALPARPADHPDFVLARAVAVGVVDADEAYLIGATRLEGASLAQVGEQRGISPQLASTWRTLAEARLRAAIQDGDLAFVTLSPHHTKAIAEATVSASSGNLLADTRRS</sequence>
<keyword evidence="2" id="KW-1185">Reference proteome</keyword>